<evidence type="ECO:0000256" key="1">
    <source>
        <dbReference type="ARBA" id="ARBA00005375"/>
    </source>
</evidence>
<reference evidence="5" key="1">
    <citation type="submission" date="2021-07" db="EMBL/GenBank/DDBJ databases">
        <authorList>
            <person name="Durling M."/>
        </authorList>
    </citation>
    <scope>NUCLEOTIDE SEQUENCE</scope>
</reference>
<feature type="transmembrane region" description="Helical" evidence="3">
    <location>
        <begin position="448"/>
        <end position="476"/>
    </location>
</feature>
<comment type="caution">
    <text evidence="5">The sequence shown here is derived from an EMBL/GenBank/DDBJ whole genome shotgun (WGS) entry which is preliminary data.</text>
</comment>
<evidence type="ECO:0000256" key="3">
    <source>
        <dbReference type="SAM" id="Phobius"/>
    </source>
</evidence>
<comment type="similarity">
    <text evidence="1">Belongs to the histidine acid phosphatase family.</text>
</comment>
<organism evidence="5 6">
    <name type="scientific">Hymenoscyphus albidus</name>
    <dbReference type="NCBI Taxonomy" id="595503"/>
    <lineage>
        <taxon>Eukaryota</taxon>
        <taxon>Fungi</taxon>
        <taxon>Dikarya</taxon>
        <taxon>Ascomycota</taxon>
        <taxon>Pezizomycotina</taxon>
        <taxon>Leotiomycetes</taxon>
        <taxon>Helotiales</taxon>
        <taxon>Helotiaceae</taxon>
        <taxon>Hymenoscyphus</taxon>
    </lineage>
</organism>
<keyword evidence="3" id="KW-0472">Membrane</keyword>
<keyword evidence="3" id="KW-0812">Transmembrane</keyword>
<keyword evidence="3" id="KW-1133">Transmembrane helix</keyword>
<dbReference type="PANTHER" id="PTHR11567:SF127">
    <property type="entry name" value="HISTIDINE ACID PHOSPHATASE"/>
    <property type="match status" value="1"/>
</dbReference>
<evidence type="ECO:0000313" key="5">
    <source>
        <dbReference type="EMBL" id="CAG8983873.1"/>
    </source>
</evidence>
<keyword evidence="4" id="KW-0732">Signal</keyword>
<feature type="chain" id="PRO_5040384871" description="Phosphoglycerate mutase-like protein" evidence="4">
    <location>
        <begin position="19"/>
        <end position="594"/>
    </location>
</feature>
<evidence type="ECO:0000256" key="4">
    <source>
        <dbReference type="SAM" id="SignalP"/>
    </source>
</evidence>
<dbReference type="InterPro" id="IPR000560">
    <property type="entry name" value="His_Pase_clade-2"/>
</dbReference>
<dbReference type="SUPFAM" id="SSF53254">
    <property type="entry name" value="Phosphoglycerate mutase-like"/>
    <property type="match status" value="1"/>
</dbReference>
<dbReference type="AlphaFoldDB" id="A0A9N9LZG0"/>
<dbReference type="Pfam" id="PF00328">
    <property type="entry name" value="His_Phos_2"/>
    <property type="match status" value="1"/>
</dbReference>
<dbReference type="GO" id="GO:0016791">
    <property type="term" value="F:phosphatase activity"/>
    <property type="evidence" value="ECO:0007669"/>
    <property type="project" value="TreeGrafter"/>
</dbReference>
<dbReference type="EMBL" id="CAJVRM010000742">
    <property type="protein sequence ID" value="CAG8983873.1"/>
    <property type="molecule type" value="Genomic_DNA"/>
</dbReference>
<feature type="region of interest" description="Disordered" evidence="2">
    <location>
        <begin position="575"/>
        <end position="594"/>
    </location>
</feature>
<accession>A0A9N9LZG0</accession>
<dbReference type="InterPro" id="IPR029033">
    <property type="entry name" value="His_PPase_superfam"/>
</dbReference>
<dbReference type="InterPro" id="IPR050645">
    <property type="entry name" value="Histidine_acid_phosphatase"/>
</dbReference>
<sequence>MVPLLLTTIISLSALAAAANTTQITWAAVLYTYHGEKVPLFHPPPESLTPTGANQLYRAGESIRNRYLTHTSSNSNLNGQDANTFPIIGIPPDNIDNTLMQILSTNDEWVSASATAFLQGLYPPRMNVPVVNEESVLGTGDLVQFPLDGYQYGNVETLGSLDFNRIWIAGHEGCPNYEINGVKALSNEFFTSQRAASEDFYKSIARTILPRIDENIVNFEFAYEIYEYALYQYNRNRTVFSALNNTNDLEILRSLASKQQWYFNTAAGGASINSIAGRSLAAKVFQQLSRAIVSDGHTSKLSLMFGSFQPFLSFFSLSSLSSGHSSASFVSLPEYGSVMSFELFSYSTGEEGSNNPPFPDTENLYVRFLFRNGSDAGTPMTAYPLFGRGNNEADMSWRDFVNGIAEFAIDDVENWCSSCRAVNLFCEAINDNISQNTTPIPILSHSRILPAAIAGIVGATVTLAVLILLVLTLTFLGFRIDRRSKSDSTSTSRNSDLGVLKRSGSGGFKGAEKLASDTDLTIQKGGAGASVVRHERVGSWELKDSPRSERAVSSLDKEIEEGRVVSTVDYGRRSEDGIGAVNPFGEPVKPVDHV</sequence>
<evidence type="ECO:0000313" key="6">
    <source>
        <dbReference type="Proteomes" id="UP000701801"/>
    </source>
</evidence>
<evidence type="ECO:0008006" key="7">
    <source>
        <dbReference type="Google" id="ProtNLM"/>
    </source>
</evidence>
<proteinExistence type="inferred from homology"/>
<feature type="signal peptide" evidence="4">
    <location>
        <begin position="1"/>
        <end position="18"/>
    </location>
</feature>
<protein>
    <recommendedName>
        <fullName evidence="7">Phosphoglycerate mutase-like protein</fullName>
    </recommendedName>
</protein>
<dbReference type="Gene3D" id="3.40.50.1240">
    <property type="entry name" value="Phosphoglycerate mutase-like"/>
    <property type="match status" value="1"/>
</dbReference>
<name>A0A9N9LZG0_9HELO</name>
<dbReference type="Proteomes" id="UP000701801">
    <property type="component" value="Unassembled WGS sequence"/>
</dbReference>
<dbReference type="OrthoDB" id="258392at2759"/>
<dbReference type="PANTHER" id="PTHR11567">
    <property type="entry name" value="ACID PHOSPHATASE-RELATED"/>
    <property type="match status" value="1"/>
</dbReference>
<evidence type="ECO:0000256" key="2">
    <source>
        <dbReference type="SAM" id="MobiDB-lite"/>
    </source>
</evidence>
<keyword evidence="6" id="KW-1185">Reference proteome</keyword>
<gene>
    <name evidence="5" type="ORF">HYALB_00005511</name>
</gene>